<evidence type="ECO:0000256" key="1">
    <source>
        <dbReference type="ARBA" id="ARBA00000217"/>
    </source>
</evidence>
<dbReference type="PROSITE" id="PS51355">
    <property type="entry name" value="GLUTATHIONE_PEROXID_3"/>
    <property type="match status" value="1"/>
</dbReference>
<comment type="catalytic activity">
    <reaction evidence="1">
        <text>2 glutathione + H2O2 = glutathione disulfide + 2 H2O</text>
        <dbReference type="Rhea" id="RHEA:16833"/>
        <dbReference type="ChEBI" id="CHEBI:15377"/>
        <dbReference type="ChEBI" id="CHEBI:16240"/>
        <dbReference type="ChEBI" id="CHEBI:57925"/>
        <dbReference type="ChEBI" id="CHEBI:58297"/>
        <dbReference type="EC" id="1.11.1.9"/>
    </reaction>
</comment>
<dbReference type="PATRIC" id="fig|1423784.4.peg.696"/>
<dbReference type="InterPro" id="IPR036249">
    <property type="entry name" value="Thioredoxin-like_sf"/>
</dbReference>
<name>A0A0R1YV44_9LACO</name>
<dbReference type="Pfam" id="PF00255">
    <property type="entry name" value="GSHPx"/>
    <property type="match status" value="1"/>
</dbReference>
<evidence type="ECO:0000313" key="8">
    <source>
        <dbReference type="EMBL" id="KRM45781.1"/>
    </source>
</evidence>
<evidence type="ECO:0000256" key="3">
    <source>
        <dbReference type="ARBA" id="ARBA00022559"/>
    </source>
</evidence>
<dbReference type="PIRSF" id="PIRSF000303">
    <property type="entry name" value="Glutathion_perox"/>
    <property type="match status" value="1"/>
</dbReference>
<proteinExistence type="inferred from homology"/>
<dbReference type="CDD" id="cd00340">
    <property type="entry name" value="GSH_Peroxidase"/>
    <property type="match status" value="1"/>
</dbReference>
<comment type="caution">
    <text evidence="8">The sequence shown here is derived from an EMBL/GenBank/DDBJ whole genome shotgun (WGS) entry which is preliminary data.</text>
</comment>
<dbReference type="GO" id="GO:0034599">
    <property type="term" value="P:cellular response to oxidative stress"/>
    <property type="evidence" value="ECO:0007669"/>
    <property type="project" value="TreeGrafter"/>
</dbReference>
<sequence>MNKMKTIYDYKETEMSGKTIDLSAFKNKVLVIVNTASKCGLAPQLEGLEKLYKKYKDDGLVILGLPSNQFHQELDTDEEADDYCRIHYGVTFLMTQRVAVNGANEDPLFTHLKEQSGHGKIKWNYTKFLIGKDGTLIHRFAPITKPESMEEDIYAALNKKNVI</sequence>
<dbReference type="PRINTS" id="PR01011">
    <property type="entry name" value="GLUTPROXDASE"/>
</dbReference>
<evidence type="ECO:0000256" key="6">
    <source>
        <dbReference type="PIRSR" id="PIRSR000303-1"/>
    </source>
</evidence>
<dbReference type="AlphaFoldDB" id="A0A0R1YV44"/>
<dbReference type="FunFam" id="3.40.30.10:FF:000010">
    <property type="entry name" value="Glutathione peroxidase"/>
    <property type="match status" value="1"/>
</dbReference>
<keyword evidence="4 7" id="KW-0560">Oxidoreductase</keyword>
<dbReference type="Gene3D" id="3.40.30.10">
    <property type="entry name" value="Glutaredoxin"/>
    <property type="match status" value="1"/>
</dbReference>
<gene>
    <name evidence="8" type="ORF">FC51_GL000691</name>
</gene>
<dbReference type="PROSITE" id="PS00460">
    <property type="entry name" value="GLUTATHIONE_PEROXID_1"/>
    <property type="match status" value="1"/>
</dbReference>
<dbReference type="PANTHER" id="PTHR11592:SF78">
    <property type="entry name" value="GLUTATHIONE PEROXIDASE"/>
    <property type="match status" value="1"/>
</dbReference>
<evidence type="ECO:0000256" key="4">
    <source>
        <dbReference type="ARBA" id="ARBA00023002"/>
    </source>
</evidence>
<dbReference type="Proteomes" id="UP000051957">
    <property type="component" value="Unassembled WGS sequence"/>
</dbReference>
<dbReference type="InterPro" id="IPR000889">
    <property type="entry name" value="Glutathione_peroxidase"/>
</dbReference>
<dbReference type="InterPro" id="IPR029759">
    <property type="entry name" value="GPX_AS"/>
</dbReference>
<protein>
    <recommendedName>
        <fullName evidence="5 7">Glutathione peroxidase</fullName>
    </recommendedName>
</protein>
<organism evidence="8 9">
    <name type="scientific">Lentilactobacillus parabuchneri DSM 5707 = NBRC 107865</name>
    <dbReference type="NCBI Taxonomy" id="1423784"/>
    <lineage>
        <taxon>Bacteria</taxon>
        <taxon>Bacillati</taxon>
        <taxon>Bacillota</taxon>
        <taxon>Bacilli</taxon>
        <taxon>Lactobacillales</taxon>
        <taxon>Lactobacillaceae</taxon>
        <taxon>Lentilactobacillus</taxon>
    </lineage>
</organism>
<evidence type="ECO:0000313" key="9">
    <source>
        <dbReference type="Proteomes" id="UP000051957"/>
    </source>
</evidence>
<dbReference type="EMBL" id="AZGK01000013">
    <property type="protein sequence ID" value="KRM45781.1"/>
    <property type="molecule type" value="Genomic_DNA"/>
</dbReference>
<comment type="similarity">
    <text evidence="2 7">Belongs to the glutathione peroxidase family.</text>
</comment>
<keyword evidence="3 7" id="KW-0575">Peroxidase</keyword>
<dbReference type="GO" id="GO:0004602">
    <property type="term" value="F:glutathione peroxidase activity"/>
    <property type="evidence" value="ECO:0007669"/>
    <property type="project" value="UniProtKB-EC"/>
</dbReference>
<reference evidence="8 9" key="1">
    <citation type="journal article" date="2015" name="Genome Announc.">
        <title>Expanding the biotechnology potential of lactobacilli through comparative genomics of 213 strains and associated genera.</title>
        <authorList>
            <person name="Sun Z."/>
            <person name="Harris H.M."/>
            <person name="McCann A."/>
            <person name="Guo C."/>
            <person name="Argimon S."/>
            <person name="Zhang W."/>
            <person name="Yang X."/>
            <person name="Jeffery I.B."/>
            <person name="Cooney J.C."/>
            <person name="Kagawa T.F."/>
            <person name="Liu W."/>
            <person name="Song Y."/>
            <person name="Salvetti E."/>
            <person name="Wrobel A."/>
            <person name="Rasinkangas P."/>
            <person name="Parkhill J."/>
            <person name="Rea M.C."/>
            <person name="O'Sullivan O."/>
            <person name="Ritari J."/>
            <person name="Douillard F.P."/>
            <person name="Paul Ross R."/>
            <person name="Yang R."/>
            <person name="Briner A.E."/>
            <person name="Felis G.E."/>
            <person name="de Vos W.M."/>
            <person name="Barrangou R."/>
            <person name="Klaenhammer T.R."/>
            <person name="Caufield P.W."/>
            <person name="Cui Y."/>
            <person name="Zhang H."/>
            <person name="O'Toole P.W."/>
        </authorList>
    </citation>
    <scope>NUCLEOTIDE SEQUENCE [LARGE SCALE GENOMIC DNA]</scope>
    <source>
        <strain evidence="8 9">DSM 5707</strain>
    </source>
</reference>
<feature type="active site" evidence="6">
    <location>
        <position position="39"/>
    </location>
</feature>
<evidence type="ECO:0000256" key="5">
    <source>
        <dbReference type="ARBA" id="ARBA00069346"/>
    </source>
</evidence>
<accession>A0A0R1YV44</accession>
<dbReference type="SUPFAM" id="SSF52833">
    <property type="entry name" value="Thioredoxin-like"/>
    <property type="match status" value="1"/>
</dbReference>
<evidence type="ECO:0000256" key="7">
    <source>
        <dbReference type="RuleBase" id="RU000499"/>
    </source>
</evidence>
<dbReference type="PANTHER" id="PTHR11592">
    <property type="entry name" value="GLUTATHIONE PEROXIDASE"/>
    <property type="match status" value="1"/>
</dbReference>
<evidence type="ECO:0000256" key="2">
    <source>
        <dbReference type="ARBA" id="ARBA00006926"/>
    </source>
</evidence>